<evidence type="ECO:0000256" key="4">
    <source>
        <dbReference type="ARBA" id="ARBA00022723"/>
    </source>
</evidence>
<evidence type="ECO:0000259" key="7">
    <source>
        <dbReference type="PROSITE" id="PS51918"/>
    </source>
</evidence>
<evidence type="ECO:0000256" key="1">
    <source>
        <dbReference type="ARBA" id="ARBA00001966"/>
    </source>
</evidence>
<dbReference type="EMBL" id="DVJQ01000020">
    <property type="protein sequence ID" value="HIS73830.1"/>
    <property type="molecule type" value="Genomic_DNA"/>
</dbReference>
<dbReference type="AlphaFoldDB" id="A0A9D1FIH7"/>
<dbReference type="InterPro" id="IPR023821">
    <property type="entry name" value="rSAM_TatD-assoc"/>
</dbReference>
<dbReference type="PANTHER" id="PTHR30352">
    <property type="entry name" value="PYRUVATE FORMATE-LYASE-ACTIVATING ENZYME"/>
    <property type="match status" value="1"/>
</dbReference>
<keyword evidence="6" id="KW-0411">Iron-sulfur</keyword>
<accession>A0A9D1FIH7</accession>
<dbReference type="InterPro" id="IPR034457">
    <property type="entry name" value="Organic_radical-activating"/>
</dbReference>
<dbReference type="GO" id="GO:0003824">
    <property type="term" value="F:catalytic activity"/>
    <property type="evidence" value="ECO:0007669"/>
    <property type="project" value="InterPro"/>
</dbReference>
<evidence type="ECO:0000256" key="2">
    <source>
        <dbReference type="ARBA" id="ARBA00022485"/>
    </source>
</evidence>
<gene>
    <name evidence="8" type="ORF">IAA86_02280</name>
</gene>
<proteinExistence type="predicted"/>
<evidence type="ECO:0000313" key="9">
    <source>
        <dbReference type="Proteomes" id="UP000886865"/>
    </source>
</evidence>
<comment type="caution">
    <text evidence="8">The sequence shown here is derived from an EMBL/GenBank/DDBJ whole genome shotgun (WGS) entry which is preliminary data.</text>
</comment>
<evidence type="ECO:0000256" key="5">
    <source>
        <dbReference type="ARBA" id="ARBA00023004"/>
    </source>
</evidence>
<evidence type="ECO:0000313" key="8">
    <source>
        <dbReference type="EMBL" id="HIS73830.1"/>
    </source>
</evidence>
<protein>
    <submittedName>
        <fullName evidence="8">Radical SAM protein</fullName>
    </submittedName>
</protein>
<dbReference type="InterPro" id="IPR058240">
    <property type="entry name" value="rSAM_sf"/>
</dbReference>
<keyword evidence="2" id="KW-0004">4Fe-4S</keyword>
<dbReference type="CDD" id="cd01335">
    <property type="entry name" value="Radical_SAM"/>
    <property type="match status" value="1"/>
</dbReference>
<dbReference type="InterPro" id="IPR013785">
    <property type="entry name" value="Aldolase_TIM"/>
</dbReference>
<keyword evidence="4" id="KW-0479">Metal-binding</keyword>
<dbReference type="SUPFAM" id="SSF102114">
    <property type="entry name" value="Radical SAM enzymes"/>
    <property type="match status" value="1"/>
</dbReference>
<dbReference type="Gene3D" id="3.20.20.70">
    <property type="entry name" value="Aldolase class I"/>
    <property type="match status" value="1"/>
</dbReference>
<feature type="domain" description="Radical SAM core" evidence="7">
    <location>
        <begin position="6"/>
        <end position="209"/>
    </location>
</feature>
<dbReference type="PROSITE" id="PS51918">
    <property type="entry name" value="RADICAL_SAM"/>
    <property type="match status" value="1"/>
</dbReference>
<sequence length="209" mass="23921">MSNLVYFLGQKAYINITNACTNACKFCVRDIKDDVKGANLWLDVQNVKAEDVIKQIKDSAKKVLEGGEIVFCGYGEPLIKFEEVKKICQYIREQMPDLKIRINTNGHGNFVNKKNIVPELKGLIDNISISLNAQNEELYNEISQPKFEGAYDAMLDFARECVRCGIDTTMSIVSKFEEDKYKLDIEKCEQIAHSIGAKFRNREWIKEGY</sequence>
<dbReference type="Proteomes" id="UP000886865">
    <property type="component" value="Unassembled WGS sequence"/>
</dbReference>
<reference evidence="8" key="2">
    <citation type="journal article" date="2021" name="PeerJ">
        <title>Extensive microbial diversity within the chicken gut microbiome revealed by metagenomics and culture.</title>
        <authorList>
            <person name="Gilroy R."/>
            <person name="Ravi A."/>
            <person name="Getino M."/>
            <person name="Pursley I."/>
            <person name="Horton D.L."/>
            <person name="Alikhan N.F."/>
            <person name="Baker D."/>
            <person name="Gharbi K."/>
            <person name="Hall N."/>
            <person name="Watson M."/>
            <person name="Adriaenssens E.M."/>
            <person name="Foster-Nyarko E."/>
            <person name="Jarju S."/>
            <person name="Secka A."/>
            <person name="Antonio M."/>
            <person name="Oren A."/>
            <person name="Chaudhuri R.R."/>
            <person name="La Ragione R."/>
            <person name="Hildebrand F."/>
            <person name="Pallen M.J."/>
        </authorList>
    </citation>
    <scope>NUCLEOTIDE SEQUENCE</scope>
    <source>
        <strain evidence="8">CHK152-2871</strain>
    </source>
</reference>
<name>A0A9D1FIH7_9BACT</name>
<dbReference type="Pfam" id="PF04055">
    <property type="entry name" value="Radical_SAM"/>
    <property type="match status" value="1"/>
</dbReference>
<keyword evidence="5" id="KW-0408">Iron</keyword>
<dbReference type="GO" id="GO:0051539">
    <property type="term" value="F:4 iron, 4 sulfur cluster binding"/>
    <property type="evidence" value="ECO:0007669"/>
    <property type="project" value="UniProtKB-KW"/>
</dbReference>
<dbReference type="GO" id="GO:0046872">
    <property type="term" value="F:metal ion binding"/>
    <property type="evidence" value="ECO:0007669"/>
    <property type="project" value="UniProtKB-KW"/>
</dbReference>
<reference evidence="8" key="1">
    <citation type="submission" date="2020-10" db="EMBL/GenBank/DDBJ databases">
        <authorList>
            <person name="Gilroy R."/>
        </authorList>
    </citation>
    <scope>NUCLEOTIDE SEQUENCE</scope>
    <source>
        <strain evidence="8">CHK152-2871</strain>
    </source>
</reference>
<dbReference type="SFLD" id="SFLDG01111">
    <property type="entry name" value="Uncharacterised_Radical_SAM_Su"/>
    <property type="match status" value="1"/>
</dbReference>
<evidence type="ECO:0000256" key="3">
    <source>
        <dbReference type="ARBA" id="ARBA00022691"/>
    </source>
</evidence>
<dbReference type="NCBIfam" id="TIGR04038">
    <property type="entry name" value="tatD_link_rSAM"/>
    <property type="match status" value="1"/>
</dbReference>
<dbReference type="PANTHER" id="PTHR30352:SF5">
    <property type="entry name" value="PYRUVATE FORMATE-LYASE 1-ACTIVATING ENZYME"/>
    <property type="match status" value="1"/>
</dbReference>
<evidence type="ECO:0000256" key="6">
    <source>
        <dbReference type="ARBA" id="ARBA00023014"/>
    </source>
</evidence>
<dbReference type="SFLD" id="SFLDS00029">
    <property type="entry name" value="Radical_SAM"/>
    <property type="match status" value="1"/>
</dbReference>
<dbReference type="InterPro" id="IPR007197">
    <property type="entry name" value="rSAM"/>
</dbReference>
<comment type="cofactor">
    <cofactor evidence="1">
        <name>[4Fe-4S] cluster</name>
        <dbReference type="ChEBI" id="CHEBI:49883"/>
    </cofactor>
</comment>
<organism evidence="8 9">
    <name type="scientific">Candidatus Galligastranaerophilus intestinavium</name>
    <dbReference type="NCBI Taxonomy" id="2840836"/>
    <lineage>
        <taxon>Bacteria</taxon>
        <taxon>Candidatus Galligastranaerophilus</taxon>
    </lineage>
</organism>
<keyword evidence="3" id="KW-0949">S-adenosyl-L-methionine</keyword>